<accession>A0A7X3MH29</accession>
<keyword evidence="4" id="KW-1185">Reference proteome</keyword>
<dbReference type="Proteomes" id="UP000460412">
    <property type="component" value="Unassembled WGS sequence"/>
</dbReference>
<comment type="caution">
    <text evidence="3">The sequence shown here is derived from an EMBL/GenBank/DDBJ whole genome shotgun (WGS) entry which is preliminary data.</text>
</comment>
<dbReference type="EMBL" id="WUQX01000001">
    <property type="protein sequence ID" value="MXP76281.1"/>
    <property type="molecule type" value="Genomic_DNA"/>
</dbReference>
<dbReference type="Pfam" id="PF01381">
    <property type="entry name" value="HTH_3"/>
    <property type="match status" value="1"/>
</dbReference>
<dbReference type="PROSITE" id="PS50943">
    <property type="entry name" value="HTH_CROC1"/>
    <property type="match status" value="1"/>
</dbReference>
<organism evidence="3 4">
    <name type="scientific">Sporofaciens musculi</name>
    <dbReference type="NCBI Taxonomy" id="2681861"/>
    <lineage>
        <taxon>Bacteria</taxon>
        <taxon>Bacillati</taxon>
        <taxon>Bacillota</taxon>
        <taxon>Clostridia</taxon>
        <taxon>Lachnospirales</taxon>
        <taxon>Lachnospiraceae</taxon>
        <taxon>Sporofaciens</taxon>
    </lineage>
</organism>
<dbReference type="InterPro" id="IPR001387">
    <property type="entry name" value="Cro/C1-type_HTH"/>
</dbReference>
<proteinExistence type="predicted"/>
<dbReference type="Gene3D" id="1.10.260.40">
    <property type="entry name" value="lambda repressor-like DNA-binding domains"/>
    <property type="match status" value="1"/>
</dbReference>
<evidence type="ECO:0000259" key="2">
    <source>
        <dbReference type="PROSITE" id="PS50943"/>
    </source>
</evidence>
<evidence type="ECO:0000256" key="1">
    <source>
        <dbReference type="ARBA" id="ARBA00023125"/>
    </source>
</evidence>
<dbReference type="SMART" id="SM00530">
    <property type="entry name" value="HTH_XRE"/>
    <property type="match status" value="1"/>
</dbReference>
<feature type="domain" description="HTH cro/C1-type" evidence="2">
    <location>
        <begin position="7"/>
        <end position="61"/>
    </location>
</feature>
<dbReference type="RefSeq" id="WP_159751432.1">
    <property type="nucleotide sequence ID" value="NZ_WUQX01000001.1"/>
</dbReference>
<dbReference type="SUPFAM" id="SSF47413">
    <property type="entry name" value="lambda repressor-like DNA-binding domains"/>
    <property type="match status" value="1"/>
</dbReference>
<evidence type="ECO:0000313" key="3">
    <source>
        <dbReference type="EMBL" id="MXP76281.1"/>
    </source>
</evidence>
<dbReference type="InterPro" id="IPR010982">
    <property type="entry name" value="Lambda_DNA-bd_dom_sf"/>
</dbReference>
<name>A0A7X3MH29_9FIRM</name>
<protein>
    <submittedName>
        <fullName evidence="3">Helix-turn-helix domain-containing protein</fullName>
    </submittedName>
</protein>
<dbReference type="CDD" id="cd00093">
    <property type="entry name" value="HTH_XRE"/>
    <property type="match status" value="1"/>
</dbReference>
<reference evidence="3 4" key="1">
    <citation type="submission" date="2019-12" db="EMBL/GenBank/DDBJ databases">
        <title>Sporaefaciens musculi gen. nov., sp. nov., a novel bacterium isolated from the caecum of an obese mouse.</title>
        <authorList>
            <person name="Rasmussen T.S."/>
            <person name="Streidl T."/>
            <person name="Hitch T.C.A."/>
            <person name="Wortmann E."/>
            <person name="Deptula P."/>
            <person name="Hansen M."/>
            <person name="Nielsen D.S."/>
            <person name="Clavel T."/>
            <person name="Vogensen F.K."/>
        </authorList>
    </citation>
    <scope>NUCLEOTIDE SEQUENCE [LARGE SCALE GENOMIC DNA]</scope>
    <source>
        <strain evidence="3 4">WCA-9-b2</strain>
    </source>
</reference>
<dbReference type="PANTHER" id="PTHR46558:SF14">
    <property type="entry name" value="HTH-TYPE TRANSCRIPTIONAL REGULATOR ANSR"/>
    <property type="match status" value="1"/>
</dbReference>
<sequence length="74" mass="8742">MDYKERIRALREDNDYTQTKIANILNIGQRTYADYEYGKTRIPVDALIKLAKFYDVDMNYISGVSNKRNIFPTE</sequence>
<keyword evidence="1" id="KW-0238">DNA-binding</keyword>
<dbReference type="GO" id="GO:0003677">
    <property type="term" value="F:DNA binding"/>
    <property type="evidence" value="ECO:0007669"/>
    <property type="project" value="UniProtKB-KW"/>
</dbReference>
<evidence type="ECO:0000313" key="4">
    <source>
        <dbReference type="Proteomes" id="UP000460412"/>
    </source>
</evidence>
<dbReference type="AlphaFoldDB" id="A0A7X3MH29"/>
<dbReference type="PANTHER" id="PTHR46558">
    <property type="entry name" value="TRACRIPTIONAL REGULATORY PROTEIN-RELATED-RELATED"/>
    <property type="match status" value="1"/>
</dbReference>
<gene>
    <name evidence="3" type="ORF">GN277_13005</name>
</gene>